<dbReference type="InterPro" id="IPR004484">
    <property type="entry name" value="CbiA/CobB_synth"/>
</dbReference>
<comment type="similarity">
    <text evidence="8">Belongs to the CobB/CbiA family.</text>
</comment>
<comment type="miscellaneous">
    <text evidence="8">The a and c carboxylates of cobyrinate are activated for nucleophilic attack via formation of a phosphorylated intermediate by ATP. CbiA catalyzes first the amidation of the c-carboxylate, and then that of the a-carboxylate.</text>
</comment>
<evidence type="ECO:0000256" key="5">
    <source>
        <dbReference type="ARBA" id="ARBA00022840"/>
    </source>
</evidence>
<dbReference type="GO" id="GO:0009236">
    <property type="term" value="P:cobalamin biosynthetic process"/>
    <property type="evidence" value="ECO:0007669"/>
    <property type="project" value="UniProtKB-UniRule"/>
</dbReference>
<dbReference type="InterPro" id="IPR002586">
    <property type="entry name" value="CobQ/CobB/MinD/ParA_Nub-bd_dom"/>
</dbReference>
<keyword evidence="3 8" id="KW-0436">Ligase</keyword>
<sequence length="442" mass="49434">MQKSSFIIAAPTSNSGKTTVTLGLLRALKKRGKSVQPFKCGPDYIDPKFHGIACGKTGINLDLYMMSETHLKETYNNYVSTSEIQCIEGVMGLFDGAKKAERSTAELAKKLNLPIVFVVDAKAVAYSVAPLLFGFKNFDPTLNIIGVIFNRVNTKSHYKFLEEACEDVGIKALGYVPFLEDCQIQSRHLGLSIENLKAYEQKINTIANQIELTVDVNQLLDLCTYAETPHIKKDIHQPNSDITIAVAKDEGFNFSYTQNINALKTAGKVVFFSPIHDKELPQADFIYFPGGYPECYAKALAQNKTMLSAIKTYAENDGVIIAECGGMMYLGKTMIDQKGTAFKMANVFPFTSSLKEMKLHLGYRTILLGATTIKGHEFHYSNVYEDEKIATVGTVFSAREKEIPTKIYRYKNVMASYIHLYFGEKQQFKSITNYLTDKTLQL</sequence>
<feature type="site" description="Increases nucleophilicity of active site Cys" evidence="8">
    <location>
        <position position="419"/>
    </location>
</feature>
<evidence type="ECO:0000256" key="7">
    <source>
        <dbReference type="ARBA" id="ARBA00022962"/>
    </source>
</evidence>
<evidence type="ECO:0000259" key="9">
    <source>
        <dbReference type="Pfam" id="PF01656"/>
    </source>
</evidence>
<dbReference type="AlphaFoldDB" id="A0A3Q9FT38"/>
<evidence type="ECO:0000256" key="3">
    <source>
        <dbReference type="ARBA" id="ARBA00022598"/>
    </source>
</evidence>
<dbReference type="CDD" id="cd05388">
    <property type="entry name" value="CobB_N"/>
    <property type="match status" value="1"/>
</dbReference>
<gene>
    <name evidence="8" type="primary">cbiA</name>
    <name evidence="11" type="ORF">EI427_25000</name>
</gene>
<dbReference type="HAMAP" id="MF_00027">
    <property type="entry name" value="CobB_CbiA"/>
    <property type="match status" value="1"/>
</dbReference>
<evidence type="ECO:0000256" key="2">
    <source>
        <dbReference type="ARBA" id="ARBA00022573"/>
    </source>
</evidence>
<dbReference type="InterPro" id="IPR011698">
    <property type="entry name" value="GATase_3"/>
</dbReference>
<evidence type="ECO:0000313" key="12">
    <source>
        <dbReference type="Proteomes" id="UP000267268"/>
    </source>
</evidence>
<evidence type="ECO:0000256" key="1">
    <source>
        <dbReference type="ARBA" id="ARBA00001946"/>
    </source>
</evidence>
<comment type="cofactor">
    <cofactor evidence="1 8">
        <name>Mg(2+)</name>
        <dbReference type="ChEBI" id="CHEBI:18420"/>
    </cofactor>
</comment>
<dbReference type="CDD" id="cd03130">
    <property type="entry name" value="GATase1_CobB"/>
    <property type="match status" value="1"/>
</dbReference>
<evidence type="ECO:0000313" key="11">
    <source>
        <dbReference type="EMBL" id="AZQ65473.1"/>
    </source>
</evidence>
<dbReference type="Gene3D" id="3.40.50.880">
    <property type="match status" value="1"/>
</dbReference>
<dbReference type="EC" id="6.3.5.11" evidence="8"/>
<name>A0A3Q9FT38_9BACT</name>
<dbReference type="PANTHER" id="PTHR43873:SF1">
    <property type="entry name" value="COBYRINATE A,C-DIAMIDE SYNTHASE"/>
    <property type="match status" value="1"/>
</dbReference>
<dbReference type="NCBIfam" id="TIGR00379">
    <property type="entry name" value="cobB"/>
    <property type="match status" value="1"/>
</dbReference>
<dbReference type="Proteomes" id="UP000267268">
    <property type="component" value="Chromosome 2"/>
</dbReference>
<evidence type="ECO:0000256" key="8">
    <source>
        <dbReference type="HAMAP-Rule" id="MF_00027"/>
    </source>
</evidence>
<dbReference type="Gene3D" id="3.40.50.300">
    <property type="entry name" value="P-loop containing nucleotide triphosphate hydrolases"/>
    <property type="match status" value="2"/>
</dbReference>
<dbReference type="PROSITE" id="PS51274">
    <property type="entry name" value="GATASE_COBBQ"/>
    <property type="match status" value="1"/>
</dbReference>
<comment type="catalytic activity">
    <reaction evidence="8">
        <text>cob(II)yrinate + 2 L-glutamine + 2 ATP + 2 H2O = cob(II)yrinate a,c diamide + 2 L-glutamate + 2 ADP + 2 phosphate + 2 H(+)</text>
        <dbReference type="Rhea" id="RHEA:26289"/>
        <dbReference type="ChEBI" id="CHEBI:15377"/>
        <dbReference type="ChEBI" id="CHEBI:15378"/>
        <dbReference type="ChEBI" id="CHEBI:29985"/>
        <dbReference type="ChEBI" id="CHEBI:30616"/>
        <dbReference type="ChEBI" id="CHEBI:43474"/>
        <dbReference type="ChEBI" id="CHEBI:58359"/>
        <dbReference type="ChEBI" id="CHEBI:58537"/>
        <dbReference type="ChEBI" id="CHEBI:58894"/>
        <dbReference type="ChEBI" id="CHEBI:456216"/>
        <dbReference type="EC" id="6.3.5.11"/>
    </reaction>
</comment>
<dbReference type="GO" id="GO:0005524">
    <property type="term" value="F:ATP binding"/>
    <property type="evidence" value="ECO:0007669"/>
    <property type="project" value="UniProtKB-UniRule"/>
</dbReference>
<keyword evidence="5 8" id="KW-0067">ATP-binding</keyword>
<dbReference type="SUPFAM" id="SSF52540">
    <property type="entry name" value="P-loop containing nucleoside triphosphate hydrolases"/>
    <property type="match status" value="1"/>
</dbReference>
<dbReference type="InterPro" id="IPR027417">
    <property type="entry name" value="P-loop_NTPase"/>
</dbReference>
<reference evidence="11 12" key="1">
    <citation type="submission" date="2018-12" db="EMBL/GenBank/DDBJ databases">
        <title>Flammeovirga pectinis sp. nov., isolated from the gut of the Korean scallop, Patinopecten yessoensis.</title>
        <authorList>
            <person name="Bae J.-W."/>
            <person name="Jeong Y.-S."/>
            <person name="Kang W."/>
        </authorList>
    </citation>
    <scope>NUCLEOTIDE SEQUENCE [LARGE SCALE GENOMIC DNA]</scope>
    <source>
        <strain evidence="11 12">L12M1</strain>
    </source>
</reference>
<dbReference type="InterPro" id="IPR029062">
    <property type="entry name" value="Class_I_gatase-like"/>
</dbReference>
<dbReference type="RefSeq" id="WP_126620219.1">
    <property type="nucleotide sequence ID" value="NZ_CP034563.1"/>
</dbReference>
<proteinExistence type="inferred from homology"/>
<keyword evidence="4 8" id="KW-0547">Nucleotide-binding</keyword>
<dbReference type="EMBL" id="CP034563">
    <property type="protein sequence ID" value="AZQ65473.1"/>
    <property type="molecule type" value="Genomic_DNA"/>
</dbReference>
<evidence type="ECO:0000259" key="10">
    <source>
        <dbReference type="Pfam" id="PF07685"/>
    </source>
</evidence>
<dbReference type="Pfam" id="PF07685">
    <property type="entry name" value="GATase_3"/>
    <property type="match status" value="1"/>
</dbReference>
<evidence type="ECO:0000256" key="6">
    <source>
        <dbReference type="ARBA" id="ARBA00022842"/>
    </source>
</evidence>
<feature type="active site" description="Nucleophile" evidence="8">
    <location>
        <position position="324"/>
    </location>
</feature>
<organism evidence="11 12">
    <name type="scientific">Flammeovirga pectinis</name>
    <dbReference type="NCBI Taxonomy" id="2494373"/>
    <lineage>
        <taxon>Bacteria</taxon>
        <taxon>Pseudomonadati</taxon>
        <taxon>Bacteroidota</taxon>
        <taxon>Cytophagia</taxon>
        <taxon>Cytophagales</taxon>
        <taxon>Flammeovirgaceae</taxon>
        <taxon>Flammeovirga</taxon>
    </lineage>
</organism>
<keyword evidence="2 8" id="KW-0169">Cobalamin biosynthesis</keyword>
<evidence type="ECO:0000256" key="4">
    <source>
        <dbReference type="ARBA" id="ARBA00022741"/>
    </source>
</evidence>
<dbReference type="UniPathway" id="UPA00148">
    <property type="reaction ID" value="UER00231"/>
</dbReference>
<keyword evidence="6 8" id="KW-0460">Magnesium</keyword>
<feature type="domain" description="CobQ/CobB/MinD/ParA nucleotide binding" evidence="9">
    <location>
        <begin position="7"/>
        <end position="182"/>
    </location>
</feature>
<dbReference type="Pfam" id="PF01656">
    <property type="entry name" value="CbiA"/>
    <property type="match status" value="1"/>
</dbReference>
<comment type="pathway">
    <text evidence="8">Cofactor biosynthesis; adenosylcobalamin biosynthesis; cob(II)yrinate a,c-diamide from sirohydrochlorin (anaerobic route): step 10/10.</text>
</comment>
<dbReference type="SUPFAM" id="SSF52317">
    <property type="entry name" value="Class I glutamine amidotransferase-like"/>
    <property type="match status" value="1"/>
</dbReference>
<feature type="domain" description="CobB/CobQ-like glutamine amidotransferase" evidence="10">
    <location>
        <begin position="243"/>
        <end position="426"/>
    </location>
</feature>
<dbReference type="OrthoDB" id="9764035at2"/>
<dbReference type="PANTHER" id="PTHR43873">
    <property type="entry name" value="COBYRINATE A,C-DIAMIDE SYNTHASE"/>
    <property type="match status" value="1"/>
</dbReference>
<keyword evidence="7 8" id="KW-0315">Glutamine amidotransferase</keyword>
<dbReference type="KEGG" id="fll:EI427_25000"/>
<comment type="domain">
    <text evidence="8">Comprises of two domains. The C-terminal domain contains the binding site for glutamine and catalyzes the hydrolysis of this substrate to glutamate and ammonia. The N-terminal domain is anticipated to bind ATP and cobyrinate and catalyzes the ultimate synthesis of the diamide product. The ammonia produced via the glutaminase domain is probably translocated to the adjacent domain via a molecular tunnel, where it reacts with an activated intermediate.</text>
</comment>
<comment type="function">
    <text evidence="8">Catalyzes the ATP-dependent amidation of the two carboxylate groups at positions a and c of cobyrinate, using either L-glutamine or ammonia as the nitrogen source.</text>
</comment>
<keyword evidence="12" id="KW-1185">Reference proteome</keyword>
<dbReference type="GO" id="GO:0042242">
    <property type="term" value="F:cobyrinic acid a,c-diamide synthase activity"/>
    <property type="evidence" value="ECO:0007669"/>
    <property type="project" value="UniProtKB-UniRule"/>
</dbReference>
<dbReference type="NCBIfam" id="NF002204">
    <property type="entry name" value="PRK01077.1"/>
    <property type="match status" value="1"/>
</dbReference>
<accession>A0A3Q9FT38</accession>
<protein>
    <recommendedName>
        <fullName evidence="8">Cobyrinate a,c-diamide synthase</fullName>
        <ecNumber evidence="8">6.3.5.11</ecNumber>
    </recommendedName>
    <alternativeName>
        <fullName evidence="8">Cobyrinic acid a,c-diamide synthetase</fullName>
    </alternativeName>
</protein>